<dbReference type="EMBL" id="PNYA01000007">
    <property type="protein sequence ID" value="PMS20809.1"/>
    <property type="molecule type" value="Genomic_DNA"/>
</dbReference>
<accession>A0A2N7VUL4</accession>
<proteinExistence type="predicted"/>
<evidence type="ECO:0000313" key="2">
    <source>
        <dbReference type="Proteomes" id="UP000235616"/>
    </source>
</evidence>
<reference evidence="1 2" key="1">
    <citation type="submission" date="2018-01" db="EMBL/GenBank/DDBJ databases">
        <title>Whole genome analyses suggest that Burkholderia sensu lato contains two further novel genera in the rhizoxinica-symbiotica group Mycetohabitans gen. nov., and Trinickia gen. nov.: implications for the evolution of diazotrophy and nodulation in the Burkholderiaceae.</title>
        <authorList>
            <person name="Estrada-de los Santos P."/>
            <person name="Palmer M."/>
            <person name="Chavez-Ramirez B."/>
            <person name="Beukes C."/>
            <person name="Steenkamp E.T."/>
            <person name="Hirsch A.M."/>
            <person name="Manyaka P."/>
            <person name="Maluk M."/>
            <person name="Lafos M."/>
            <person name="Crook M."/>
            <person name="Gross E."/>
            <person name="Simon M.F."/>
            <person name="Bueno dos Reis Junior F."/>
            <person name="Poole P.S."/>
            <person name="Venter S.N."/>
            <person name="James E.K."/>
        </authorList>
    </citation>
    <scope>NUCLEOTIDE SEQUENCE [LARGE SCALE GENOMIC DNA]</scope>
    <source>
        <strain evidence="1 2">GIMN1.004</strain>
    </source>
</reference>
<dbReference type="Proteomes" id="UP000235616">
    <property type="component" value="Unassembled WGS sequence"/>
</dbReference>
<gene>
    <name evidence="1" type="ORF">C0Z18_09725</name>
</gene>
<dbReference type="RefSeq" id="WP_102645190.1">
    <property type="nucleotide sequence ID" value="NZ_PNYA01000007.1"/>
</dbReference>
<sequence length="380" mass="43692">MKSKHNAVEANDCAKYEAEILKTGFPLEYETARMLREAGWSYISNKFYIDDLEENVREIDIVAYKVTHTSNFDVYTVLVVSCKKNDMNAWAVLSRNLDRASPNNNLTPVHAWTNDRALKYMMQPIAKWEKVYHDRVRGLGVKEVLSEPTSDIFAFQEMRKSSGAPDNDKQIFSSITSLMKAQAYEIDSLGVRKTTPCVYQFNLVSVIDTDLVKLNFSDQGIKASSVEYEHYIARYIIKKREIFSRIIFSRVGAFPALLEDYGRLHAANTKMLSETCSSFYDGVLKDYYRRKVFLKDFINAAGWELRWEVRIGMGHEIDVEKITLSFNESDDCAIVGVDAPDAAVDILNKSDRAKKQVKEVLLKLYRYDGPFRFEVDDIPF</sequence>
<protein>
    <submittedName>
        <fullName evidence="1">Uncharacterized protein</fullName>
    </submittedName>
</protein>
<dbReference type="AlphaFoldDB" id="A0A2N7VUL4"/>
<keyword evidence="2" id="KW-1185">Reference proteome</keyword>
<organism evidence="1 2">
    <name type="scientific">Trinickia dabaoshanensis</name>
    <dbReference type="NCBI Taxonomy" id="564714"/>
    <lineage>
        <taxon>Bacteria</taxon>
        <taxon>Pseudomonadati</taxon>
        <taxon>Pseudomonadota</taxon>
        <taxon>Betaproteobacteria</taxon>
        <taxon>Burkholderiales</taxon>
        <taxon>Burkholderiaceae</taxon>
        <taxon>Trinickia</taxon>
    </lineage>
</organism>
<evidence type="ECO:0000313" key="1">
    <source>
        <dbReference type="EMBL" id="PMS20809.1"/>
    </source>
</evidence>
<name>A0A2N7VUL4_9BURK</name>
<comment type="caution">
    <text evidence="1">The sequence shown here is derived from an EMBL/GenBank/DDBJ whole genome shotgun (WGS) entry which is preliminary data.</text>
</comment>
<dbReference type="OrthoDB" id="7025491at2"/>